<reference evidence="1 2" key="1">
    <citation type="journal article" date="2016" name="Nat. Commun.">
        <title>Thousands of microbial genomes shed light on interconnected biogeochemical processes in an aquifer system.</title>
        <authorList>
            <person name="Anantharaman K."/>
            <person name="Brown C.T."/>
            <person name="Hug L.A."/>
            <person name="Sharon I."/>
            <person name="Castelle C.J."/>
            <person name="Probst A.J."/>
            <person name="Thomas B.C."/>
            <person name="Singh A."/>
            <person name="Wilkins M.J."/>
            <person name="Karaoz U."/>
            <person name="Brodie E.L."/>
            <person name="Williams K.H."/>
            <person name="Hubbard S.S."/>
            <person name="Banfield J.F."/>
        </authorList>
    </citation>
    <scope>NUCLEOTIDE SEQUENCE [LARGE SCALE GENOMIC DNA]</scope>
</reference>
<dbReference type="EMBL" id="MFTJ01000006">
    <property type="protein sequence ID" value="OGI66639.1"/>
    <property type="molecule type" value="Genomic_DNA"/>
</dbReference>
<evidence type="ECO:0000313" key="2">
    <source>
        <dbReference type="Proteomes" id="UP000178700"/>
    </source>
</evidence>
<accession>A0A1F6VAP2</accession>
<gene>
    <name evidence="1" type="ORF">A2642_00025</name>
</gene>
<protein>
    <submittedName>
        <fullName evidence="1">Uncharacterized protein</fullName>
    </submittedName>
</protein>
<dbReference type="Proteomes" id="UP000178700">
    <property type="component" value="Unassembled WGS sequence"/>
</dbReference>
<proteinExistence type="predicted"/>
<sequence length="364" mass="42389">MTWWFDTKLALANSVPAFTFSGQVSKDMGKLSGLLRSFEYDTQTVLRKRRESYKRLLALKEKHEKLKDVAMLRERLDDSEYITEAQRYLKDVKQVIGLLKSVIEDEYLEMVYDVHEALELFRLLVLRLQTVVRMKSLGIEDREVLEEEIADLRTGFTEFIDEVMRLIENDLKLFGNMRVPFAAQLEKRVRKEMELTISEDVALADHIVAKTNIMKELRVKKKQIGEILRRVLRLMRKITIVGTFKQQVERLLQSSEEFLDYSEQRVHLAFEIVRDAVLLQIQKEKELEEMMLELQVLQERKVRGVDAVTGEVKRLEGVGRQLERVEARETRRTLRKVGGLRTAFLASALVLTGMGAKLTDVEGE</sequence>
<dbReference type="AlphaFoldDB" id="A0A1F6VAP2"/>
<comment type="caution">
    <text evidence="1">The sequence shown here is derived from an EMBL/GenBank/DDBJ whole genome shotgun (WGS) entry which is preliminary data.</text>
</comment>
<organism evidence="1 2">
    <name type="scientific">Candidatus Nomurabacteria bacterium RIFCSPHIGHO2_01_FULL_39_10</name>
    <dbReference type="NCBI Taxonomy" id="1801733"/>
    <lineage>
        <taxon>Bacteria</taxon>
        <taxon>Candidatus Nomuraibacteriota</taxon>
    </lineage>
</organism>
<name>A0A1F6VAP2_9BACT</name>
<evidence type="ECO:0000313" key="1">
    <source>
        <dbReference type="EMBL" id="OGI66639.1"/>
    </source>
</evidence>